<feature type="coiled-coil region" evidence="1">
    <location>
        <begin position="151"/>
        <end position="178"/>
    </location>
</feature>
<gene>
    <name evidence="3" type="ORF">URODEC1_LOCUS19184</name>
</gene>
<dbReference type="Pfam" id="PF13966">
    <property type="entry name" value="zf-RVT"/>
    <property type="match status" value="1"/>
</dbReference>
<name>A0ABC8X151_9POAL</name>
<evidence type="ECO:0000313" key="3">
    <source>
        <dbReference type="EMBL" id="CAL4918480.1"/>
    </source>
</evidence>
<proteinExistence type="predicted"/>
<dbReference type="Proteomes" id="UP001497457">
    <property type="component" value="Chromosome 13rd"/>
</dbReference>
<keyword evidence="1" id="KW-0175">Coiled coil</keyword>
<evidence type="ECO:0000256" key="1">
    <source>
        <dbReference type="SAM" id="Coils"/>
    </source>
</evidence>
<keyword evidence="4" id="KW-1185">Reference proteome</keyword>
<accession>A0ABC8X151</accession>
<sequence length="189" mass="22578">MKEERTPHNSLLWKIRIPCKIKIFLWYIQKGVLLTKDNLVKRKWKGDTACCFCSCNEDIQHLFFECHLAKSIWNTISIAFNVRIPVSFADLFGDWLRCWTKNNRRLVCVGLSAMCWAIWLSRNDIVFKKTTPNSFLQVLFRGTYWTRTWAKLSKEEEMNNLKQQCSKLEIAVMEIFNKFGWKNRNRLQD</sequence>
<evidence type="ECO:0000313" key="4">
    <source>
        <dbReference type="Proteomes" id="UP001497457"/>
    </source>
</evidence>
<reference evidence="3" key="1">
    <citation type="submission" date="2024-10" db="EMBL/GenBank/DDBJ databases">
        <authorList>
            <person name="Ryan C."/>
        </authorList>
    </citation>
    <scope>NUCLEOTIDE SEQUENCE [LARGE SCALE GENOMIC DNA]</scope>
</reference>
<dbReference type="InterPro" id="IPR026960">
    <property type="entry name" value="RVT-Znf"/>
</dbReference>
<organism evidence="3 4">
    <name type="scientific">Urochloa decumbens</name>
    <dbReference type="NCBI Taxonomy" id="240449"/>
    <lineage>
        <taxon>Eukaryota</taxon>
        <taxon>Viridiplantae</taxon>
        <taxon>Streptophyta</taxon>
        <taxon>Embryophyta</taxon>
        <taxon>Tracheophyta</taxon>
        <taxon>Spermatophyta</taxon>
        <taxon>Magnoliopsida</taxon>
        <taxon>Liliopsida</taxon>
        <taxon>Poales</taxon>
        <taxon>Poaceae</taxon>
        <taxon>PACMAD clade</taxon>
        <taxon>Panicoideae</taxon>
        <taxon>Panicodae</taxon>
        <taxon>Paniceae</taxon>
        <taxon>Melinidinae</taxon>
        <taxon>Urochloa</taxon>
    </lineage>
</organism>
<protein>
    <recommendedName>
        <fullName evidence="2">Reverse transcriptase zinc-binding domain-containing protein</fullName>
    </recommendedName>
</protein>
<dbReference type="AlphaFoldDB" id="A0ABC8X151"/>
<dbReference type="EMBL" id="OZ075123">
    <property type="protein sequence ID" value="CAL4918480.1"/>
    <property type="molecule type" value="Genomic_DNA"/>
</dbReference>
<feature type="domain" description="Reverse transcriptase zinc-binding" evidence="2">
    <location>
        <begin position="3"/>
        <end position="73"/>
    </location>
</feature>
<evidence type="ECO:0000259" key="2">
    <source>
        <dbReference type="Pfam" id="PF13966"/>
    </source>
</evidence>